<evidence type="ECO:0000256" key="4">
    <source>
        <dbReference type="SAM" id="MobiDB-lite"/>
    </source>
</evidence>
<name>A0A1G6S8D1_9NOCA</name>
<accession>A0A1G6S8D1</accession>
<dbReference type="Proteomes" id="UP000199417">
    <property type="component" value="Unassembled WGS sequence"/>
</dbReference>
<evidence type="ECO:0000259" key="5">
    <source>
        <dbReference type="PROSITE" id="PS50995"/>
    </source>
</evidence>
<dbReference type="GO" id="GO:0003677">
    <property type="term" value="F:DNA binding"/>
    <property type="evidence" value="ECO:0007669"/>
    <property type="project" value="UniProtKB-KW"/>
</dbReference>
<dbReference type="InterPro" id="IPR036388">
    <property type="entry name" value="WH-like_DNA-bd_sf"/>
</dbReference>
<dbReference type="InterPro" id="IPR036390">
    <property type="entry name" value="WH_DNA-bd_sf"/>
</dbReference>
<dbReference type="PANTHER" id="PTHR33164:SF43">
    <property type="entry name" value="HTH-TYPE TRANSCRIPTIONAL REPRESSOR YETL"/>
    <property type="match status" value="1"/>
</dbReference>
<feature type="region of interest" description="Disordered" evidence="4">
    <location>
        <begin position="1"/>
        <end position="24"/>
    </location>
</feature>
<feature type="domain" description="HTH marR-type" evidence="5">
    <location>
        <begin position="52"/>
        <end position="185"/>
    </location>
</feature>
<organism evidence="6 7">
    <name type="scientific">Rhodococcus tukisamuensis</name>
    <dbReference type="NCBI Taxonomy" id="168276"/>
    <lineage>
        <taxon>Bacteria</taxon>
        <taxon>Bacillati</taxon>
        <taxon>Actinomycetota</taxon>
        <taxon>Actinomycetes</taxon>
        <taxon>Mycobacteriales</taxon>
        <taxon>Nocardiaceae</taxon>
        <taxon>Rhodococcus</taxon>
    </lineage>
</organism>
<dbReference type="Gene3D" id="1.10.10.10">
    <property type="entry name" value="Winged helix-like DNA-binding domain superfamily/Winged helix DNA-binding domain"/>
    <property type="match status" value="1"/>
</dbReference>
<dbReference type="STRING" id="168276.SAMN05444580_10327"/>
<dbReference type="SUPFAM" id="SSF46785">
    <property type="entry name" value="Winged helix' DNA-binding domain"/>
    <property type="match status" value="1"/>
</dbReference>
<dbReference type="SMART" id="SM00347">
    <property type="entry name" value="HTH_MARR"/>
    <property type="match status" value="1"/>
</dbReference>
<evidence type="ECO:0000313" key="7">
    <source>
        <dbReference type="Proteomes" id="UP000199417"/>
    </source>
</evidence>
<evidence type="ECO:0000256" key="2">
    <source>
        <dbReference type="ARBA" id="ARBA00023125"/>
    </source>
</evidence>
<keyword evidence="1" id="KW-0805">Transcription regulation</keyword>
<dbReference type="InterPro" id="IPR039422">
    <property type="entry name" value="MarR/SlyA-like"/>
</dbReference>
<dbReference type="PROSITE" id="PS01117">
    <property type="entry name" value="HTH_MARR_1"/>
    <property type="match status" value="1"/>
</dbReference>
<proteinExistence type="predicted"/>
<keyword evidence="7" id="KW-1185">Reference proteome</keyword>
<dbReference type="PANTHER" id="PTHR33164">
    <property type="entry name" value="TRANSCRIPTIONAL REGULATOR, MARR FAMILY"/>
    <property type="match status" value="1"/>
</dbReference>
<evidence type="ECO:0000256" key="1">
    <source>
        <dbReference type="ARBA" id="ARBA00023015"/>
    </source>
</evidence>
<keyword evidence="2 6" id="KW-0238">DNA-binding</keyword>
<dbReference type="InterPro" id="IPR000835">
    <property type="entry name" value="HTH_MarR-typ"/>
</dbReference>
<dbReference type="AlphaFoldDB" id="A0A1G6S8D1"/>
<dbReference type="EMBL" id="FNAB01000003">
    <property type="protein sequence ID" value="SDD12446.1"/>
    <property type="molecule type" value="Genomic_DNA"/>
</dbReference>
<dbReference type="GO" id="GO:0006950">
    <property type="term" value="P:response to stress"/>
    <property type="evidence" value="ECO:0007669"/>
    <property type="project" value="TreeGrafter"/>
</dbReference>
<sequence length="196" mass="21717">MTRGEGVTRDQGGATEAREPAEAAPGPLDFWSFIDLANQRLSTEYGSSHQLATQVLLTLNRAANVVTYDLESSVHRPRGLSWSAFRLLFVTWLAGPIESKTAAGLTGMSRAAVSNLTKSLVASGLLDRAPDERDGRSVQLSLTDKGRREMAETYREHNEREYAWASVLTEAEQHILVMLLDKLITNRSQFDVRGRN</sequence>
<protein>
    <submittedName>
        <fullName evidence="6">DNA-binding transcriptional regulator, MarR family</fullName>
    </submittedName>
</protein>
<gene>
    <name evidence="6" type="ORF">SAMN05444580_10327</name>
</gene>
<dbReference type="Pfam" id="PF12802">
    <property type="entry name" value="MarR_2"/>
    <property type="match status" value="1"/>
</dbReference>
<evidence type="ECO:0000313" key="6">
    <source>
        <dbReference type="EMBL" id="SDD12446.1"/>
    </source>
</evidence>
<keyword evidence="3" id="KW-0804">Transcription</keyword>
<dbReference type="PROSITE" id="PS50995">
    <property type="entry name" value="HTH_MARR_2"/>
    <property type="match status" value="1"/>
</dbReference>
<dbReference type="RefSeq" id="WP_072843477.1">
    <property type="nucleotide sequence ID" value="NZ_FNAB01000003.1"/>
</dbReference>
<evidence type="ECO:0000256" key="3">
    <source>
        <dbReference type="ARBA" id="ARBA00023163"/>
    </source>
</evidence>
<dbReference type="InterPro" id="IPR023187">
    <property type="entry name" value="Tscrpt_reg_MarR-type_CS"/>
</dbReference>
<dbReference type="GO" id="GO:0003700">
    <property type="term" value="F:DNA-binding transcription factor activity"/>
    <property type="evidence" value="ECO:0007669"/>
    <property type="project" value="InterPro"/>
</dbReference>
<reference evidence="6 7" key="1">
    <citation type="submission" date="2016-10" db="EMBL/GenBank/DDBJ databases">
        <authorList>
            <person name="de Groot N.N."/>
        </authorList>
    </citation>
    <scope>NUCLEOTIDE SEQUENCE [LARGE SCALE GENOMIC DNA]</scope>
    <source>
        <strain evidence="6 7">JCM 11308</strain>
    </source>
</reference>